<dbReference type="OrthoDB" id="5844186at2759"/>
<evidence type="ECO:0000313" key="1">
    <source>
        <dbReference type="EMBL" id="VDO31605.1"/>
    </source>
</evidence>
<reference evidence="3" key="1">
    <citation type="submission" date="2017-02" db="UniProtKB">
        <authorList>
            <consortium name="WormBaseParasite"/>
        </authorList>
    </citation>
    <scope>IDENTIFICATION</scope>
</reference>
<dbReference type="WBParaSite" id="HPLM_0000735201-mRNA-1">
    <property type="protein sequence ID" value="HPLM_0000735201-mRNA-1"/>
    <property type="gene ID" value="HPLM_0000735201"/>
</dbReference>
<evidence type="ECO:0000313" key="3">
    <source>
        <dbReference type="WBParaSite" id="HPLM_0000735201-mRNA-1"/>
    </source>
</evidence>
<dbReference type="AlphaFoldDB" id="A0A0N4WAE9"/>
<gene>
    <name evidence="1" type="ORF">HPLM_LOCUS7344</name>
</gene>
<keyword evidence="2" id="KW-1185">Reference proteome</keyword>
<evidence type="ECO:0000313" key="2">
    <source>
        <dbReference type="Proteomes" id="UP000268014"/>
    </source>
</evidence>
<organism evidence="3">
    <name type="scientific">Haemonchus placei</name>
    <name type="common">Barber's pole worm</name>
    <dbReference type="NCBI Taxonomy" id="6290"/>
    <lineage>
        <taxon>Eukaryota</taxon>
        <taxon>Metazoa</taxon>
        <taxon>Ecdysozoa</taxon>
        <taxon>Nematoda</taxon>
        <taxon>Chromadorea</taxon>
        <taxon>Rhabditida</taxon>
        <taxon>Rhabditina</taxon>
        <taxon>Rhabditomorpha</taxon>
        <taxon>Strongyloidea</taxon>
        <taxon>Trichostrongylidae</taxon>
        <taxon>Haemonchus</taxon>
    </lineage>
</organism>
<sequence>MPFLLASPTDAYYMCTLKAMSIVNCYSSHSTANEVELDAFYDQLEEISQNEKPFYEFDVGHFNARIGEASE</sequence>
<dbReference type="Proteomes" id="UP000268014">
    <property type="component" value="Unassembled WGS sequence"/>
</dbReference>
<reference evidence="1 2" key="2">
    <citation type="submission" date="2018-11" db="EMBL/GenBank/DDBJ databases">
        <authorList>
            <consortium name="Pathogen Informatics"/>
        </authorList>
    </citation>
    <scope>NUCLEOTIDE SEQUENCE [LARGE SCALE GENOMIC DNA]</scope>
    <source>
        <strain evidence="1 2">MHpl1</strain>
    </source>
</reference>
<dbReference type="EMBL" id="UZAF01016642">
    <property type="protein sequence ID" value="VDO31605.1"/>
    <property type="molecule type" value="Genomic_DNA"/>
</dbReference>
<proteinExistence type="predicted"/>
<protein>
    <submittedName>
        <fullName evidence="3">Gag-Pol polyprotein</fullName>
    </submittedName>
</protein>
<accession>A0A0N4WAE9</accession>
<name>A0A0N4WAE9_HAEPC</name>